<gene>
    <name evidence="2" type="ORF">PP769_13895</name>
</gene>
<sequence length="450" mass="50019">MKLKLFFVLLSMTLICGSGPLYAAVTGQISLKDGTILKGKIFGMTNGVLRVRALASMHNPIPLRWKEVTGLTTEEPVTVVLDNGDIYEGRIQLVESGTIQVLKDQDSAPPIINLNSVKAIKSSKENTLAGEESEELDEITLKNDMHLIGTIVSMEEKTLTIETTYAGNISVQWDEVDQLQSRTPLSIQVFEEEKDSDGDDFLKTSRTTVTALGGSEGISPARVKTINIPELRYKGNFDLGGNRTKGNTDTTAVNASTDNTIWTERHRGLLNGKYAFASADGENTAKNARGTLGYDYFFNKRLFANSYEFLEYDKFQGLDLRSTTSLGLGYQFFDTPSHSLSGSIGPAFVYEKFQETGTTKTVTAAWGVDWEYDLISDRIRVYHRQKGFRDLGVGGSTALRWTSEQGARIKVYGKLYLKVAFEYRYNSDPEPGKKKSDETFIWALGYEFSS</sequence>
<dbReference type="EMBL" id="CP116967">
    <property type="protein sequence ID" value="WNM57062.1"/>
    <property type="molecule type" value="Genomic_DNA"/>
</dbReference>
<dbReference type="AlphaFoldDB" id="A0AA96G933"/>
<evidence type="ECO:0000256" key="1">
    <source>
        <dbReference type="SAM" id="SignalP"/>
    </source>
</evidence>
<keyword evidence="3" id="KW-1185">Reference proteome</keyword>
<dbReference type="KEGG" id="nall:PP769_13895"/>
<feature type="signal peptide" evidence="1">
    <location>
        <begin position="1"/>
        <end position="23"/>
    </location>
</feature>
<evidence type="ECO:0000313" key="2">
    <source>
        <dbReference type="EMBL" id="WNM57062.1"/>
    </source>
</evidence>
<name>A0AA96G933_9BACT</name>
<protein>
    <submittedName>
        <fullName evidence="2">DUF481 domain-containing protein</fullName>
    </submittedName>
</protein>
<feature type="chain" id="PRO_5041686817" evidence="1">
    <location>
        <begin position="24"/>
        <end position="450"/>
    </location>
</feature>
<dbReference type="InterPro" id="IPR007433">
    <property type="entry name" value="DUF481"/>
</dbReference>
<reference evidence="2 3" key="1">
    <citation type="submission" date="2023-01" db="EMBL/GenBank/DDBJ databases">
        <title>Cultivation and genomic characterization of new, ubiquitous marine nitrite-oxidizing bacteria from the Nitrospirales.</title>
        <authorList>
            <person name="Mueller A.J."/>
            <person name="Daebeler A."/>
            <person name="Herbold C.W."/>
            <person name="Kirkegaard R.H."/>
            <person name="Daims H."/>
        </authorList>
    </citation>
    <scope>NUCLEOTIDE SEQUENCE [LARGE SCALE GENOMIC DNA]</scope>
    <source>
        <strain evidence="2 3">VA</strain>
    </source>
</reference>
<proteinExistence type="predicted"/>
<dbReference type="RefSeq" id="WP_312641119.1">
    <property type="nucleotide sequence ID" value="NZ_CP116967.1"/>
</dbReference>
<organism evidence="2 3">
    <name type="scientific">Candidatus Nitrospira allomarina</name>
    <dbReference type="NCBI Taxonomy" id="3020900"/>
    <lineage>
        <taxon>Bacteria</taxon>
        <taxon>Pseudomonadati</taxon>
        <taxon>Nitrospirota</taxon>
        <taxon>Nitrospiria</taxon>
        <taxon>Nitrospirales</taxon>
        <taxon>Nitrospiraceae</taxon>
        <taxon>Nitrospira</taxon>
    </lineage>
</organism>
<dbReference type="Pfam" id="PF04338">
    <property type="entry name" value="DUF481"/>
    <property type="match status" value="1"/>
</dbReference>
<evidence type="ECO:0000313" key="3">
    <source>
        <dbReference type="Proteomes" id="UP001302719"/>
    </source>
</evidence>
<accession>A0AA96G933</accession>
<keyword evidence="1" id="KW-0732">Signal</keyword>
<dbReference type="Proteomes" id="UP001302719">
    <property type="component" value="Chromosome"/>
</dbReference>